<sequence>MVPEPYQISVSDEVLKDLKQRLSTAKFPDQLEYADQDVWQFGAPVADIRRLANYWKEGFDWRKAEATLNELPNYQTKLDVDGFGDLDIHSLRREAELNLQFGFSDGINKKGFTLTKYAETCHKLMLQLGYDQYVTQGGDWGFSVTRAIGLQYPDHCKASHINLVLGQAPKLAQQPLLALQHAISPYNAREKAGHERSAWFMNEGYGYNLLQSTKPQTVGYALADSPTALLAWIFEKLHDWTDGYRWTDDEILTWVSIYWFSKAGPAASVRIYYEATHPEPFSSISTPTLRGWIPHVKLGVAHFPREITVVPKTWAQTLGPVVFQSEHEKGGHFAAWERPEAIVEDLRKMFGKASPKHVSQPDRHSSGRGSSCGLAHNRGLELRGSLFAVAKTAAKRFVGSISKKDACGSQVEQGHEQMKGQRRVADDRDDTNSDQDHQSRIEDNSFVSRTCILQETKPDKKNARPQPIQAKTLLLSAQRARDREQGLAAIRAWELSTTSHEKEMRERERSPSLHQRGIRRTVRRDVSRMMGVHAVSAWERAVTRRSRRDQVGGQERPPRVEKDVRIVLWAARRA</sequence>
<dbReference type="GeneID" id="59336811"/>
<gene>
    <name evidence="6" type="ORF">HO133_008415</name>
</gene>
<dbReference type="RefSeq" id="XP_037155282.1">
    <property type="nucleotide sequence ID" value="XM_037299281.1"/>
</dbReference>
<organism evidence="6 7">
    <name type="scientific">Letharia lupina</name>
    <dbReference type="NCBI Taxonomy" id="560253"/>
    <lineage>
        <taxon>Eukaryota</taxon>
        <taxon>Fungi</taxon>
        <taxon>Dikarya</taxon>
        <taxon>Ascomycota</taxon>
        <taxon>Pezizomycotina</taxon>
        <taxon>Lecanoromycetes</taxon>
        <taxon>OSLEUM clade</taxon>
        <taxon>Lecanoromycetidae</taxon>
        <taxon>Lecanorales</taxon>
        <taxon>Lecanorineae</taxon>
        <taxon>Parmeliaceae</taxon>
        <taxon>Letharia</taxon>
    </lineage>
</organism>
<dbReference type="SUPFAM" id="SSF53474">
    <property type="entry name" value="alpha/beta-Hydrolases"/>
    <property type="match status" value="1"/>
</dbReference>
<feature type="region of interest" description="Disordered" evidence="4">
    <location>
        <begin position="352"/>
        <end position="372"/>
    </location>
</feature>
<dbReference type="PANTHER" id="PTHR21661">
    <property type="entry name" value="EPOXIDE HYDROLASE 1-RELATED"/>
    <property type="match status" value="1"/>
</dbReference>
<comment type="caution">
    <text evidence="6">The sequence shown here is derived from an EMBL/GenBank/DDBJ whole genome shotgun (WGS) entry which is preliminary data.</text>
</comment>
<evidence type="ECO:0000256" key="2">
    <source>
        <dbReference type="ARBA" id="ARBA00022797"/>
    </source>
</evidence>
<evidence type="ECO:0000256" key="4">
    <source>
        <dbReference type="SAM" id="MobiDB-lite"/>
    </source>
</evidence>
<protein>
    <recommendedName>
        <fullName evidence="5">Epoxide hydrolase N-terminal domain-containing protein</fullName>
    </recommendedName>
</protein>
<keyword evidence="3" id="KW-0378">Hydrolase</keyword>
<dbReference type="Gene3D" id="3.40.50.1820">
    <property type="entry name" value="alpha/beta hydrolase"/>
    <property type="match status" value="2"/>
</dbReference>
<proteinExistence type="inferred from homology"/>
<accession>A0A8H6CPC5</accession>
<dbReference type="AlphaFoldDB" id="A0A8H6CPC5"/>
<evidence type="ECO:0000256" key="3">
    <source>
        <dbReference type="ARBA" id="ARBA00022801"/>
    </source>
</evidence>
<dbReference type="InterPro" id="IPR010497">
    <property type="entry name" value="Epoxide_hydro_N"/>
</dbReference>
<evidence type="ECO:0000313" key="6">
    <source>
        <dbReference type="EMBL" id="KAF6226974.1"/>
    </source>
</evidence>
<dbReference type="InterPro" id="IPR029058">
    <property type="entry name" value="AB_hydrolase_fold"/>
</dbReference>
<dbReference type="Proteomes" id="UP000593566">
    <property type="component" value="Unassembled WGS sequence"/>
</dbReference>
<dbReference type="GO" id="GO:0004301">
    <property type="term" value="F:epoxide hydrolase activity"/>
    <property type="evidence" value="ECO:0007669"/>
    <property type="project" value="TreeGrafter"/>
</dbReference>
<keyword evidence="7" id="KW-1185">Reference proteome</keyword>
<name>A0A8H6CPC5_9LECA</name>
<keyword evidence="2" id="KW-0058">Aromatic hydrocarbons catabolism</keyword>
<feature type="region of interest" description="Disordered" evidence="4">
    <location>
        <begin position="405"/>
        <end position="446"/>
    </location>
</feature>
<feature type="domain" description="Epoxide hydrolase N-terminal" evidence="5">
    <location>
        <begin position="4"/>
        <end position="94"/>
    </location>
</feature>
<evidence type="ECO:0000313" key="7">
    <source>
        <dbReference type="Proteomes" id="UP000593566"/>
    </source>
</evidence>
<comment type="similarity">
    <text evidence="1">Belongs to the peptidase S33 family.</text>
</comment>
<dbReference type="PANTHER" id="PTHR21661:SF35">
    <property type="entry name" value="EPOXIDE HYDROLASE"/>
    <property type="match status" value="1"/>
</dbReference>
<feature type="compositionally biased region" description="Basic and acidic residues" evidence="4">
    <location>
        <begin position="413"/>
        <end position="443"/>
    </location>
</feature>
<dbReference type="GO" id="GO:0097176">
    <property type="term" value="P:epoxide metabolic process"/>
    <property type="evidence" value="ECO:0007669"/>
    <property type="project" value="TreeGrafter"/>
</dbReference>
<reference evidence="6 7" key="1">
    <citation type="journal article" date="2020" name="Genomics">
        <title>Complete, high-quality genomes from long-read metagenomic sequencing of two wolf lichen thalli reveals enigmatic genome architecture.</title>
        <authorList>
            <person name="McKenzie S.K."/>
            <person name="Walston R.F."/>
            <person name="Allen J.L."/>
        </authorList>
    </citation>
    <scope>NUCLEOTIDE SEQUENCE [LARGE SCALE GENOMIC DNA]</scope>
    <source>
        <strain evidence="6">WasteWater1</strain>
    </source>
</reference>
<evidence type="ECO:0000256" key="1">
    <source>
        <dbReference type="ARBA" id="ARBA00010088"/>
    </source>
</evidence>
<evidence type="ECO:0000259" key="5">
    <source>
        <dbReference type="Pfam" id="PF06441"/>
    </source>
</evidence>
<dbReference type="Pfam" id="PF06441">
    <property type="entry name" value="EHN"/>
    <property type="match status" value="1"/>
</dbReference>
<dbReference type="EMBL" id="JACCJB010000005">
    <property type="protein sequence ID" value="KAF6226974.1"/>
    <property type="molecule type" value="Genomic_DNA"/>
</dbReference>